<keyword evidence="2" id="KW-1133">Transmembrane helix</keyword>
<dbReference type="PANTHER" id="PTHR35394">
    <property type="entry name" value="DUF3176 DOMAIN-CONTAINING PROTEIN"/>
    <property type="match status" value="1"/>
</dbReference>
<evidence type="ECO:0000313" key="4">
    <source>
        <dbReference type="Proteomes" id="UP000092177"/>
    </source>
</evidence>
<dbReference type="Pfam" id="PF11374">
    <property type="entry name" value="DUF3176"/>
    <property type="match status" value="1"/>
</dbReference>
<comment type="caution">
    <text evidence="3">The sequence shown here is derived from an EMBL/GenBank/DDBJ whole genome shotgun (WGS) entry which is preliminary data.</text>
</comment>
<protein>
    <submittedName>
        <fullName evidence="3">Uncharacterized protein</fullName>
    </submittedName>
</protein>
<evidence type="ECO:0000256" key="2">
    <source>
        <dbReference type="SAM" id="Phobius"/>
    </source>
</evidence>
<dbReference type="GeneID" id="28869637"/>
<sequence>MSEMHQAPRRELGVESGSAASLLDSNSPDVSPRFPLDTVTHNLPRTPVMSRKHSRVDRILLTLSSWWWWEICGCLVCILSSMLLIVFVAKIDQVSQEEWDYRLQPNTIISIITTAGKTSMMVPIAACISQLKWTEFRQPTRLSLLQSIDDASLGVSGPPSQGAHQGPPSPSSRLPDSCLGGV</sequence>
<dbReference type="KEGG" id="chig:CH63R_10556"/>
<name>A0A1B7Y345_COLHI</name>
<accession>A0A1B7Y345</accession>
<dbReference type="EMBL" id="LTAN01000007">
    <property type="protein sequence ID" value="OBR06436.1"/>
    <property type="molecule type" value="Genomic_DNA"/>
</dbReference>
<organism evidence="3 4">
    <name type="scientific">Colletotrichum higginsianum (strain IMI 349063)</name>
    <name type="common">Crucifer anthracnose fungus</name>
    <dbReference type="NCBI Taxonomy" id="759273"/>
    <lineage>
        <taxon>Eukaryota</taxon>
        <taxon>Fungi</taxon>
        <taxon>Dikarya</taxon>
        <taxon>Ascomycota</taxon>
        <taxon>Pezizomycotina</taxon>
        <taxon>Sordariomycetes</taxon>
        <taxon>Hypocreomycetidae</taxon>
        <taxon>Glomerellales</taxon>
        <taxon>Glomerellaceae</taxon>
        <taxon>Colletotrichum</taxon>
        <taxon>Colletotrichum destructivum species complex</taxon>
    </lineage>
</organism>
<dbReference type="InterPro" id="IPR021514">
    <property type="entry name" value="DUF3176"/>
</dbReference>
<feature type="region of interest" description="Disordered" evidence="1">
    <location>
        <begin position="155"/>
        <end position="182"/>
    </location>
</feature>
<proteinExistence type="predicted"/>
<dbReference type="VEuPathDB" id="FungiDB:CH63R_10556"/>
<feature type="transmembrane region" description="Helical" evidence="2">
    <location>
        <begin position="108"/>
        <end position="128"/>
    </location>
</feature>
<gene>
    <name evidence="3" type="ORF">CH63R_10556</name>
</gene>
<dbReference type="RefSeq" id="XP_018154954.1">
    <property type="nucleotide sequence ID" value="XM_018305530.1"/>
</dbReference>
<keyword evidence="4" id="KW-1185">Reference proteome</keyword>
<dbReference type="AlphaFoldDB" id="A0A1B7Y345"/>
<dbReference type="PANTHER" id="PTHR35394:SF5">
    <property type="entry name" value="DUF3176 DOMAIN-CONTAINING PROTEIN"/>
    <property type="match status" value="1"/>
</dbReference>
<keyword evidence="2" id="KW-0472">Membrane</keyword>
<evidence type="ECO:0000256" key="1">
    <source>
        <dbReference type="SAM" id="MobiDB-lite"/>
    </source>
</evidence>
<feature type="transmembrane region" description="Helical" evidence="2">
    <location>
        <begin position="59"/>
        <end position="88"/>
    </location>
</feature>
<reference evidence="4" key="1">
    <citation type="journal article" date="2017" name="BMC Genomics">
        <title>Gapless genome assembly of Colletotrichum higginsianum reveals chromosome structure and association of transposable elements with secondary metabolite gene clusters.</title>
        <authorList>
            <person name="Dallery J.-F."/>
            <person name="Lapalu N."/>
            <person name="Zampounis A."/>
            <person name="Pigne S."/>
            <person name="Luyten I."/>
            <person name="Amselem J."/>
            <person name="Wittenberg A.H.J."/>
            <person name="Zhou S."/>
            <person name="de Queiroz M.V."/>
            <person name="Robin G.P."/>
            <person name="Auger A."/>
            <person name="Hainaut M."/>
            <person name="Henrissat B."/>
            <person name="Kim K.-T."/>
            <person name="Lee Y.-H."/>
            <person name="Lespinet O."/>
            <person name="Schwartz D.C."/>
            <person name="Thon M.R."/>
            <person name="O'Connell R.J."/>
        </authorList>
    </citation>
    <scope>NUCLEOTIDE SEQUENCE [LARGE SCALE GENOMIC DNA]</scope>
    <source>
        <strain evidence="4">IMI 349063</strain>
    </source>
</reference>
<evidence type="ECO:0000313" key="3">
    <source>
        <dbReference type="EMBL" id="OBR06436.1"/>
    </source>
</evidence>
<keyword evidence="2" id="KW-0812">Transmembrane</keyword>
<dbReference type="Proteomes" id="UP000092177">
    <property type="component" value="Unassembled WGS sequence"/>
</dbReference>